<name>K8E7J6_9FIRM</name>
<keyword evidence="2" id="KW-1185">Reference proteome</keyword>
<dbReference type="RefSeq" id="WP_008410376.1">
    <property type="nucleotide sequence ID" value="NZ_CAOS01000003.1"/>
</dbReference>
<dbReference type="PANTHER" id="PTHR30087:SF1">
    <property type="entry name" value="HYPOTHETICAL CYTOSOLIC PROTEIN"/>
    <property type="match status" value="1"/>
</dbReference>
<dbReference type="InterPro" id="IPR007553">
    <property type="entry name" value="2-thiour_desulf"/>
</dbReference>
<evidence type="ECO:0000313" key="2">
    <source>
        <dbReference type="Proteomes" id="UP000009315"/>
    </source>
</evidence>
<proteinExistence type="predicted"/>
<protein>
    <submittedName>
        <fullName evidence="1">Uncharacterized protein</fullName>
    </submittedName>
</protein>
<dbReference type="OrthoDB" id="9797779at2"/>
<organism evidence="1 2">
    <name type="scientific">Desulforamulus hydrothermalis Lam5 = DSM 18033</name>
    <dbReference type="NCBI Taxonomy" id="1121428"/>
    <lineage>
        <taxon>Bacteria</taxon>
        <taxon>Bacillati</taxon>
        <taxon>Bacillota</taxon>
        <taxon>Clostridia</taxon>
        <taxon>Eubacteriales</taxon>
        <taxon>Peptococcaceae</taxon>
        <taxon>Desulforamulus</taxon>
    </lineage>
</organism>
<dbReference type="Proteomes" id="UP000009315">
    <property type="component" value="Unassembled WGS sequence"/>
</dbReference>
<gene>
    <name evidence="1" type="ORF">DESHY_110432</name>
</gene>
<dbReference type="eggNOG" id="COG1683">
    <property type="taxonomic scope" value="Bacteria"/>
</dbReference>
<dbReference type="STRING" id="1121428.DESHY_110432"/>
<accession>K8E7J6</accession>
<evidence type="ECO:0000313" key="1">
    <source>
        <dbReference type="EMBL" id="CCO07488.1"/>
    </source>
</evidence>
<dbReference type="PANTHER" id="PTHR30087">
    <property type="entry name" value="INNER MEMBRANE PROTEIN"/>
    <property type="match status" value="1"/>
</dbReference>
<comment type="caution">
    <text evidence="1">The sequence shown here is derived from an EMBL/GenBank/DDBJ whole genome shotgun (WGS) entry which is preliminary data.</text>
</comment>
<dbReference type="EMBL" id="CAOS01000003">
    <property type="protein sequence ID" value="CCO07488.1"/>
    <property type="molecule type" value="Genomic_DNA"/>
</dbReference>
<dbReference type="AlphaFoldDB" id="K8E7J6"/>
<dbReference type="Pfam" id="PF04463">
    <property type="entry name" value="2-thiour_desulf"/>
    <property type="match status" value="1"/>
</dbReference>
<sequence>MILVSACLAGIYCRYNGGNNQVPVIVDLVEKGLAIPVCPEILGGLPTPREPVDIMQGTGCDVLAGRTKLLTESGKDVTTEFLLGADKVLQIALQHRVKFAVLKERSPSCGSSMIYNREPGYQEVRRKPVPGMGVTTALLAKNNITVFSEEQLTEKLLKEITG</sequence>
<reference evidence="1 2" key="1">
    <citation type="journal article" date="2013" name="Genome Announc.">
        <title>Genome Sequence of the Sulfate-Reducing Bacterium Desulfotomaculum hydrothermale Lam5(T).</title>
        <authorList>
            <person name="Amin O."/>
            <person name="Fardeau M.L."/>
            <person name="Valette O."/>
            <person name="Hirschler-Rea A."/>
            <person name="Barbe V."/>
            <person name="Medigue C."/>
            <person name="Vacherie B."/>
            <person name="Ollivier B."/>
            <person name="Bertin P.N."/>
            <person name="Dolla A."/>
        </authorList>
    </citation>
    <scope>NUCLEOTIDE SEQUENCE [LARGE SCALE GENOMIC DNA]</scope>
    <source>
        <strain evidence="2">Lam5 / DSM 18033</strain>
    </source>
</reference>